<reference evidence="3" key="1">
    <citation type="journal article" date="2014" name="BMC Genomics">
        <title>Characterizing the developmental transcriptome of the oriental fruit fly, Bactrocera dorsalis (Diptera: Tephritidae) through comparative genomic analysis with Drosophila melanogaster utilizing modENCODE datasets.</title>
        <authorList>
            <person name="Geib S.M."/>
            <person name="Calla B."/>
            <person name="Hall B."/>
            <person name="Hou S."/>
            <person name="Manoukis N.C."/>
        </authorList>
    </citation>
    <scope>NUCLEOTIDE SEQUENCE</scope>
    <source>
        <strain evidence="3">Punador</strain>
    </source>
</reference>
<dbReference type="EMBL" id="GAKP01009378">
    <property type="protein sequence ID" value="JAC49574.1"/>
    <property type="molecule type" value="Transcribed_RNA"/>
</dbReference>
<feature type="region of interest" description="Disordered" evidence="1">
    <location>
        <begin position="102"/>
        <end position="134"/>
    </location>
</feature>
<protein>
    <submittedName>
        <fullName evidence="3">Uncharacterized protein</fullName>
    </submittedName>
</protein>
<name>A0A034W4D6_BACDO</name>
<proteinExistence type="predicted"/>
<evidence type="ECO:0000256" key="2">
    <source>
        <dbReference type="SAM" id="SignalP"/>
    </source>
</evidence>
<dbReference type="OrthoDB" id="8056238at2759"/>
<evidence type="ECO:0000313" key="3">
    <source>
        <dbReference type="EMBL" id="JAC49574.1"/>
    </source>
</evidence>
<dbReference type="EMBL" id="GAKP01009379">
    <property type="protein sequence ID" value="JAC49573.1"/>
    <property type="molecule type" value="Transcribed_RNA"/>
</dbReference>
<dbReference type="AlphaFoldDB" id="A0A034W4D6"/>
<organism evidence="3">
    <name type="scientific">Bactrocera dorsalis</name>
    <name type="common">Oriental fruit fly</name>
    <name type="synonym">Dacus dorsalis</name>
    <dbReference type="NCBI Taxonomy" id="27457"/>
    <lineage>
        <taxon>Eukaryota</taxon>
        <taxon>Metazoa</taxon>
        <taxon>Ecdysozoa</taxon>
        <taxon>Arthropoda</taxon>
        <taxon>Hexapoda</taxon>
        <taxon>Insecta</taxon>
        <taxon>Pterygota</taxon>
        <taxon>Neoptera</taxon>
        <taxon>Endopterygota</taxon>
        <taxon>Diptera</taxon>
        <taxon>Brachycera</taxon>
        <taxon>Muscomorpha</taxon>
        <taxon>Tephritoidea</taxon>
        <taxon>Tephritidae</taxon>
        <taxon>Bactrocera</taxon>
        <taxon>Bactrocera</taxon>
    </lineage>
</organism>
<feature type="chain" id="PRO_5007369138" evidence="2">
    <location>
        <begin position="31"/>
        <end position="350"/>
    </location>
</feature>
<sequence>RISCKMGPDVLAVIFVTVFLISCTNVSVHGEKAFTQAEYEIINDTASFPWQDLRNEIHQGDAITYELGTPQYQILNADEPIEIITPDQPGYYESLKRYEAAAMQQTEEKQSDTTTTPPEEIKKQTVTEKQEKRISDGEKKIQFIILNSQKKRKNPKTYLSSPNQYQQDVTKVETNKKKNEMNNKKPVAKETVPWTQKFNDNMEAQSKRNEAKLVDLSKNIEKSKSVSPQSNDKEEIVKSLEENWFIPNTETIIIDDNNNSSSTVLSPKILTESSLTEVVPATDIPAETPLQLPDTFLTYDTPPTEETSAPLNQKLKEPYMTEMSSDAPVYEAPPHIRDFEYLYRSALGLP</sequence>
<feature type="signal peptide" evidence="2">
    <location>
        <begin position="1"/>
        <end position="30"/>
    </location>
</feature>
<accession>A0A034W4D6</accession>
<keyword evidence="2" id="KW-0732">Signal</keyword>
<feature type="non-terminal residue" evidence="3">
    <location>
        <position position="1"/>
    </location>
</feature>
<feature type="compositionally biased region" description="Basic and acidic residues" evidence="1">
    <location>
        <begin position="119"/>
        <end position="134"/>
    </location>
</feature>
<evidence type="ECO:0000256" key="1">
    <source>
        <dbReference type="SAM" id="MobiDB-lite"/>
    </source>
</evidence>